<dbReference type="Pfam" id="PF13385">
    <property type="entry name" value="Laminin_G_3"/>
    <property type="match status" value="1"/>
</dbReference>
<dbReference type="SMART" id="SM00560">
    <property type="entry name" value="LamGL"/>
    <property type="match status" value="1"/>
</dbReference>
<feature type="coiled-coil region" evidence="3">
    <location>
        <begin position="696"/>
        <end position="723"/>
    </location>
</feature>
<keyword evidence="2" id="KW-1015">Disulfide bond</keyword>
<accession>A0A934VTJ1</accession>
<proteinExistence type="predicted"/>
<dbReference type="Pfam" id="PF07635">
    <property type="entry name" value="PSCyt1"/>
    <property type="match status" value="1"/>
</dbReference>
<keyword evidence="6" id="KW-1185">Reference proteome</keyword>
<gene>
    <name evidence="5" type="ORF">JIN85_03890</name>
</gene>
<dbReference type="InterPro" id="IPR022655">
    <property type="entry name" value="DUF1553"/>
</dbReference>
<evidence type="ECO:0000256" key="3">
    <source>
        <dbReference type="SAM" id="Coils"/>
    </source>
</evidence>
<dbReference type="EMBL" id="JAENIJ010000004">
    <property type="protein sequence ID" value="MBK1881542.1"/>
    <property type="molecule type" value="Genomic_DNA"/>
</dbReference>
<dbReference type="InterPro" id="IPR036909">
    <property type="entry name" value="Cyt_c-like_dom_sf"/>
</dbReference>
<dbReference type="InterPro" id="IPR006558">
    <property type="entry name" value="LamG-like"/>
</dbReference>
<dbReference type="GO" id="GO:0009055">
    <property type="term" value="F:electron transfer activity"/>
    <property type="evidence" value="ECO:0007669"/>
    <property type="project" value="InterPro"/>
</dbReference>
<evidence type="ECO:0000313" key="5">
    <source>
        <dbReference type="EMBL" id="MBK1881542.1"/>
    </source>
</evidence>
<dbReference type="Pfam" id="PF07587">
    <property type="entry name" value="PSD1"/>
    <property type="match status" value="1"/>
</dbReference>
<dbReference type="Pfam" id="PF07583">
    <property type="entry name" value="PSCyt2"/>
    <property type="match status" value="1"/>
</dbReference>
<dbReference type="RefSeq" id="WP_200267837.1">
    <property type="nucleotide sequence ID" value="NZ_JAENIJ010000004.1"/>
</dbReference>
<dbReference type="SUPFAM" id="SSF46626">
    <property type="entry name" value="Cytochrome c"/>
    <property type="match status" value="1"/>
</dbReference>
<dbReference type="InterPro" id="IPR011429">
    <property type="entry name" value="Cyt_c_Planctomycete-type"/>
</dbReference>
<dbReference type="PROSITE" id="PS51257">
    <property type="entry name" value="PROKAR_LIPOPROTEIN"/>
    <property type="match status" value="1"/>
</dbReference>
<organism evidence="5 6">
    <name type="scientific">Luteolibacter pohnpeiensis</name>
    <dbReference type="NCBI Taxonomy" id="454153"/>
    <lineage>
        <taxon>Bacteria</taxon>
        <taxon>Pseudomonadati</taxon>
        <taxon>Verrucomicrobiota</taxon>
        <taxon>Verrucomicrobiia</taxon>
        <taxon>Verrucomicrobiales</taxon>
        <taxon>Verrucomicrobiaceae</taxon>
        <taxon>Luteolibacter</taxon>
    </lineage>
</organism>
<dbReference type="InterPro" id="IPR013320">
    <property type="entry name" value="ConA-like_dom_sf"/>
</dbReference>
<dbReference type="Gene3D" id="2.60.120.200">
    <property type="match status" value="1"/>
</dbReference>
<name>A0A934VTJ1_9BACT</name>
<evidence type="ECO:0000256" key="2">
    <source>
        <dbReference type="ARBA" id="ARBA00023157"/>
    </source>
</evidence>
<dbReference type="GO" id="GO:0020037">
    <property type="term" value="F:heme binding"/>
    <property type="evidence" value="ECO:0007669"/>
    <property type="project" value="InterPro"/>
</dbReference>
<keyword evidence="1" id="KW-0732">Signal</keyword>
<dbReference type="SUPFAM" id="SSF49899">
    <property type="entry name" value="Concanavalin A-like lectins/glucanases"/>
    <property type="match status" value="1"/>
</dbReference>
<reference evidence="5" key="1">
    <citation type="submission" date="2021-01" db="EMBL/GenBank/DDBJ databases">
        <title>Modified the classification status of verrucomicrobia.</title>
        <authorList>
            <person name="Feng X."/>
        </authorList>
    </citation>
    <scope>NUCLEOTIDE SEQUENCE</scope>
    <source>
        <strain evidence="5">KCTC 22041</strain>
    </source>
</reference>
<feature type="domain" description="LamG-like jellyroll fold" evidence="4">
    <location>
        <begin position="511"/>
        <end position="658"/>
    </location>
</feature>
<dbReference type="Proteomes" id="UP000603141">
    <property type="component" value="Unassembled WGS sequence"/>
</dbReference>
<protein>
    <submittedName>
        <fullName evidence="5">DUF1553 domain-containing protein</fullName>
    </submittedName>
</protein>
<dbReference type="InterPro" id="IPR011444">
    <property type="entry name" value="DUF1549"/>
</dbReference>
<comment type="caution">
    <text evidence="5">The sequence shown here is derived from an EMBL/GenBank/DDBJ whole genome shotgun (WGS) entry which is preliminary data.</text>
</comment>
<evidence type="ECO:0000259" key="4">
    <source>
        <dbReference type="SMART" id="SM00560"/>
    </source>
</evidence>
<dbReference type="AlphaFoldDB" id="A0A934VTJ1"/>
<sequence length="1085" mass="121420">MMQTKWTISTVLAAAGIMFLVGCGKTEKTAKAAAAEKTTASAPVSFNADIQPILSEYCYHCHGPDSGSREPKDEPLRLDQPEMVFAVRKNGKPVIVKGDPASSLFMHRIQADKASDLMPPPDLHKPLPPEKIALLEQWISEGAVFEKHWAFIPPVRPKTPENQEASWEKNPIDAFVLHRLQQHHLTPAPKEDPRTLIRRASLDLTGLLPDPADVEAFAKNPTDEAYQAYLDRLFASPTYAENRARYWLDYARYSDTHGLHFDNYRSIWPYRDYVIRSFAANKPFDQFVKEQLAGDLLPDSTADSLIATGYIRSNVSTNEGGTIPEEIHVNNTRDRTEAFGATFLGLTVGCAACHDHKFDPTSQKDFYSLGAFFNNTAEKSWDNNVSDPAPVLRLPNGENQAAFDAAVARRSAAVHEYEERRSDAMKRFDEWLAAGNKPKAVSTDALDVNLLFNEGAGDKVTNYAPEAKTPAYAAITNPLVWGESLWFWPSMRMDINTQIPMPDQGDFEADQPFSVSMWVRTRLKPGNISSGNGALIAKMGNASENYQGWDVGISGDKLEFQIVHQWPDSAIHVDTPGIPRGEWIHLAVSYDGSRSASGLKIYVNGKPAPTSVLHDTLKPEDSIRNNFPLELGRRHDSDLLRENSYQDVRIYHRELTPEEFARLPFEDPAARLLEKSPDPEKWTPAEKFLGLNEFFLGSVDQDASKLRQDIQAAEQEMADLAKDGPATLIAKERPGPAHAWVLDRGVYTARKALVIPATPKFLPPPPHASNPSRLDLANWLLTDENPLFARVTVNRMWAELFGTGLVETTDDFGIMGARPSHPELLDWLAVEFRESGWDVNHMYRLLLTSATYQQSNRITPEKLEADPSDRLLSRGPRFRMDAEVLRDTALQASGLLVEKVGGPSVKPYQPEGIWEAVSMPESDTLHYKQDSGEALYRRSMYTFWKRFAPPPSMETFDAPAREVVCTRRARTNTPLQALVTMNDPQFVEAARKLAERVIHQASSTDERLDFLSEILLSRALDDGEKSTLTKSLTAFSGHFRENPDDAKELLTTGEAPSDTTLDPTEVATWTMVANQFFNFDETLNK</sequence>
<evidence type="ECO:0000313" key="6">
    <source>
        <dbReference type="Proteomes" id="UP000603141"/>
    </source>
</evidence>
<evidence type="ECO:0000256" key="1">
    <source>
        <dbReference type="ARBA" id="ARBA00022729"/>
    </source>
</evidence>
<dbReference type="PANTHER" id="PTHR35889">
    <property type="entry name" value="CYCLOINULO-OLIGOSACCHARIDE FRUCTANOTRANSFERASE-RELATED"/>
    <property type="match status" value="1"/>
</dbReference>
<keyword evidence="3" id="KW-0175">Coiled coil</keyword>
<dbReference type="PANTHER" id="PTHR35889:SF3">
    <property type="entry name" value="F-BOX DOMAIN-CONTAINING PROTEIN"/>
    <property type="match status" value="1"/>
</dbReference>